<feature type="transmembrane region" description="Helical" evidence="6">
    <location>
        <begin position="76"/>
        <end position="94"/>
    </location>
</feature>
<dbReference type="GO" id="GO:0005886">
    <property type="term" value="C:plasma membrane"/>
    <property type="evidence" value="ECO:0007669"/>
    <property type="project" value="UniProtKB-SubCell"/>
</dbReference>
<keyword evidence="4 6" id="KW-1133">Transmembrane helix</keyword>
<dbReference type="Pfam" id="PF01810">
    <property type="entry name" value="LysE"/>
    <property type="match status" value="1"/>
</dbReference>
<dbReference type="GO" id="GO:0033228">
    <property type="term" value="P:cysteine export across plasma membrane"/>
    <property type="evidence" value="ECO:0007669"/>
    <property type="project" value="TreeGrafter"/>
</dbReference>
<evidence type="ECO:0000313" key="7">
    <source>
        <dbReference type="EMBL" id="SEG17928.1"/>
    </source>
</evidence>
<evidence type="ECO:0000256" key="1">
    <source>
        <dbReference type="ARBA" id="ARBA00004651"/>
    </source>
</evidence>
<sequence length="199" mass="20879">MLTLLASMITFAFVGAVTPGPVNLVATSTGARSGWNAALPHVLGASLGYTLVVICAGAGMSLASQLLPSLTDAMRYAGGLFLLYMAFKIATAPVNDSDLEEKSPAAGLVSGALIQILNPKAWIVSLSGVSLYVTSQPQLGYYLSLFVAVSFICCFAGVSCWALAGHLIGQRLSRPRLQRQFNRLMALLLAAAVILMLVE</sequence>
<proteinExistence type="predicted"/>
<reference evidence="7 8" key="1">
    <citation type="submission" date="2016-10" db="EMBL/GenBank/DDBJ databases">
        <authorList>
            <person name="de Groot N.N."/>
        </authorList>
    </citation>
    <scope>NUCLEOTIDE SEQUENCE [LARGE SCALE GENOMIC DNA]</scope>
    <source>
        <strain evidence="7 8">DSM 22012</strain>
    </source>
</reference>
<keyword evidence="3 6" id="KW-0812">Transmembrane</keyword>
<comment type="subcellular location">
    <subcellularLocation>
        <location evidence="1">Cell membrane</location>
        <topology evidence="1">Multi-pass membrane protein</topology>
    </subcellularLocation>
</comment>
<keyword evidence="2" id="KW-1003">Cell membrane</keyword>
<feature type="transmembrane region" description="Helical" evidence="6">
    <location>
        <begin position="141"/>
        <end position="169"/>
    </location>
</feature>
<dbReference type="RefSeq" id="WP_104002476.1">
    <property type="nucleotide sequence ID" value="NZ_FNVQ01000001.1"/>
</dbReference>
<dbReference type="EMBL" id="FNVQ01000001">
    <property type="protein sequence ID" value="SEG17928.1"/>
    <property type="molecule type" value="Genomic_DNA"/>
</dbReference>
<organism evidence="7 8">
    <name type="scientific">Marinobacterium lutimaris</name>
    <dbReference type="NCBI Taxonomy" id="568106"/>
    <lineage>
        <taxon>Bacteria</taxon>
        <taxon>Pseudomonadati</taxon>
        <taxon>Pseudomonadota</taxon>
        <taxon>Gammaproteobacteria</taxon>
        <taxon>Oceanospirillales</taxon>
        <taxon>Oceanospirillaceae</taxon>
        <taxon>Marinobacterium</taxon>
    </lineage>
</organism>
<accession>A0A1H5Y202</accession>
<feature type="transmembrane region" description="Helical" evidence="6">
    <location>
        <begin position="181"/>
        <end position="198"/>
    </location>
</feature>
<evidence type="ECO:0000256" key="4">
    <source>
        <dbReference type="ARBA" id="ARBA00022989"/>
    </source>
</evidence>
<gene>
    <name evidence="7" type="ORF">SAMN05444390_1011584</name>
</gene>
<evidence type="ECO:0000313" key="8">
    <source>
        <dbReference type="Proteomes" id="UP000236745"/>
    </source>
</evidence>
<evidence type="ECO:0000256" key="2">
    <source>
        <dbReference type="ARBA" id="ARBA00022475"/>
    </source>
</evidence>
<dbReference type="InterPro" id="IPR001123">
    <property type="entry name" value="LeuE-type"/>
</dbReference>
<keyword evidence="8" id="KW-1185">Reference proteome</keyword>
<feature type="transmembrane region" description="Helical" evidence="6">
    <location>
        <begin position="43"/>
        <end position="64"/>
    </location>
</feature>
<name>A0A1H5Y202_9GAMM</name>
<dbReference type="Proteomes" id="UP000236745">
    <property type="component" value="Unassembled WGS sequence"/>
</dbReference>
<keyword evidence="5 6" id="KW-0472">Membrane</keyword>
<protein>
    <submittedName>
        <fullName evidence="7">Threonine/homoserine/homoserine lactone efflux protein</fullName>
    </submittedName>
</protein>
<dbReference type="GO" id="GO:0015171">
    <property type="term" value="F:amino acid transmembrane transporter activity"/>
    <property type="evidence" value="ECO:0007669"/>
    <property type="project" value="TreeGrafter"/>
</dbReference>
<dbReference type="PANTHER" id="PTHR30086:SF20">
    <property type="entry name" value="ARGININE EXPORTER PROTEIN ARGO-RELATED"/>
    <property type="match status" value="1"/>
</dbReference>
<evidence type="ECO:0000256" key="6">
    <source>
        <dbReference type="SAM" id="Phobius"/>
    </source>
</evidence>
<dbReference type="PANTHER" id="PTHR30086">
    <property type="entry name" value="ARGININE EXPORTER PROTEIN ARGO"/>
    <property type="match status" value="1"/>
</dbReference>
<evidence type="ECO:0000256" key="5">
    <source>
        <dbReference type="ARBA" id="ARBA00023136"/>
    </source>
</evidence>
<evidence type="ECO:0000256" key="3">
    <source>
        <dbReference type="ARBA" id="ARBA00022692"/>
    </source>
</evidence>
<dbReference type="OrthoDB" id="9812084at2"/>
<dbReference type="AlphaFoldDB" id="A0A1H5Y202"/>